<dbReference type="Gene3D" id="1.10.1740.10">
    <property type="match status" value="1"/>
</dbReference>
<proteinExistence type="inferred from homology"/>
<dbReference type="InterPro" id="IPR036388">
    <property type="entry name" value="WH-like_DNA-bd_sf"/>
</dbReference>
<dbReference type="PANTHER" id="PTHR43133">
    <property type="entry name" value="RNA POLYMERASE ECF-TYPE SIGMA FACTO"/>
    <property type="match status" value="1"/>
</dbReference>
<dbReference type="SUPFAM" id="SSF88946">
    <property type="entry name" value="Sigma2 domain of RNA polymerase sigma factors"/>
    <property type="match status" value="1"/>
</dbReference>
<dbReference type="SUPFAM" id="SSF88659">
    <property type="entry name" value="Sigma3 and sigma4 domains of RNA polymerase sigma factors"/>
    <property type="match status" value="1"/>
</dbReference>
<name>A0A5B9EBJ9_9BACT</name>
<dbReference type="GO" id="GO:0016987">
    <property type="term" value="F:sigma factor activity"/>
    <property type="evidence" value="ECO:0007669"/>
    <property type="project" value="UniProtKB-KW"/>
</dbReference>
<evidence type="ECO:0000256" key="2">
    <source>
        <dbReference type="ARBA" id="ARBA00023015"/>
    </source>
</evidence>
<evidence type="ECO:0000256" key="1">
    <source>
        <dbReference type="ARBA" id="ARBA00010641"/>
    </source>
</evidence>
<dbReference type="InterPro" id="IPR013324">
    <property type="entry name" value="RNA_pol_sigma_r3/r4-like"/>
</dbReference>
<sequence length="224" mass="25973">MIPPTLQLDADVFPADSKTLSKNDSIFAFFKWRFASDEEVARLLQNGNADALTVLFKRHSPLLFGIARRILRNDAEAEDTVQQIFLDVYRSIQQFDAEKGTFKTWLLMFTYQRVFNSRRTQLATRFFDTDPFDGEDVPRLPVANGRSSGAENKILVEQVLRTLQPHQRRTLELTYYEGLTAEEISARTGESVRVVRHNLYRSLERLRKAFCEHHPGYAGERKTR</sequence>
<feature type="domain" description="RNA polymerase sigma-70 region 2" evidence="5">
    <location>
        <begin position="55"/>
        <end position="121"/>
    </location>
</feature>
<keyword evidence="3" id="KW-0731">Sigma factor</keyword>
<organism evidence="7 8">
    <name type="scientific">Terriglobus albidus</name>
    <dbReference type="NCBI Taxonomy" id="1592106"/>
    <lineage>
        <taxon>Bacteria</taxon>
        <taxon>Pseudomonadati</taxon>
        <taxon>Acidobacteriota</taxon>
        <taxon>Terriglobia</taxon>
        <taxon>Terriglobales</taxon>
        <taxon>Acidobacteriaceae</taxon>
        <taxon>Terriglobus</taxon>
    </lineage>
</organism>
<dbReference type="EMBL" id="CP042806">
    <property type="protein sequence ID" value="QEE27647.1"/>
    <property type="molecule type" value="Genomic_DNA"/>
</dbReference>
<accession>A0A5B9EBJ9</accession>
<dbReference type="PANTHER" id="PTHR43133:SF62">
    <property type="entry name" value="RNA POLYMERASE SIGMA FACTOR SIGZ"/>
    <property type="match status" value="1"/>
</dbReference>
<keyword evidence="8" id="KW-1185">Reference proteome</keyword>
<keyword evidence="2" id="KW-0805">Transcription regulation</keyword>
<dbReference type="Pfam" id="PF08281">
    <property type="entry name" value="Sigma70_r4_2"/>
    <property type="match status" value="1"/>
</dbReference>
<dbReference type="InterPro" id="IPR013249">
    <property type="entry name" value="RNA_pol_sigma70_r4_t2"/>
</dbReference>
<dbReference type="InterPro" id="IPR007627">
    <property type="entry name" value="RNA_pol_sigma70_r2"/>
</dbReference>
<dbReference type="InterPro" id="IPR039425">
    <property type="entry name" value="RNA_pol_sigma-70-like"/>
</dbReference>
<dbReference type="OrthoDB" id="112772at2"/>
<evidence type="ECO:0000313" key="8">
    <source>
        <dbReference type="Proteomes" id="UP000321820"/>
    </source>
</evidence>
<protein>
    <submittedName>
        <fullName evidence="7">Sigma-70 family RNA polymerase sigma factor</fullName>
    </submittedName>
</protein>
<evidence type="ECO:0000256" key="4">
    <source>
        <dbReference type="ARBA" id="ARBA00023163"/>
    </source>
</evidence>
<dbReference type="Pfam" id="PF04542">
    <property type="entry name" value="Sigma70_r2"/>
    <property type="match status" value="1"/>
</dbReference>
<comment type="similarity">
    <text evidence="1">Belongs to the sigma-70 factor family. ECF subfamily.</text>
</comment>
<dbReference type="GO" id="GO:0006352">
    <property type="term" value="P:DNA-templated transcription initiation"/>
    <property type="evidence" value="ECO:0007669"/>
    <property type="project" value="InterPro"/>
</dbReference>
<dbReference type="InterPro" id="IPR013325">
    <property type="entry name" value="RNA_pol_sigma_r2"/>
</dbReference>
<dbReference type="KEGG" id="talb:FTW19_06335"/>
<dbReference type="AlphaFoldDB" id="A0A5B9EBJ9"/>
<gene>
    <name evidence="7" type="ORF">FTW19_06335</name>
</gene>
<evidence type="ECO:0000256" key="3">
    <source>
        <dbReference type="ARBA" id="ARBA00023082"/>
    </source>
</evidence>
<evidence type="ECO:0000259" key="6">
    <source>
        <dbReference type="Pfam" id="PF08281"/>
    </source>
</evidence>
<dbReference type="RefSeq" id="WP_147646838.1">
    <property type="nucleotide sequence ID" value="NZ_CP042806.1"/>
</dbReference>
<dbReference type="Proteomes" id="UP000321820">
    <property type="component" value="Chromosome"/>
</dbReference>
<reference evidence="7 8" key="1">
    <citation type="submission" date="2019-08" db="EMBL/GenBank/DDBJ databases">
        <title>Complete genome sequence of Terriglobus albidus strain ORNL.</title>
        <authorList>
            <person name="Podar M."/>
        </authorList>
    </citation>
    <scope>NUCLEOTIDE SEQUENCE [LARGE SCALE GENOMIC DNA]</scope>
    <source>
        <strain evidence="7 8">ORNL</strain>
    </source>
</reference>
<dbReference type="GO" id="GO:0003677">
    <property type="term" value="F:DNA binding"/>
    <property type="evidence" value="ECO:0007669"/>
    <property type="project" value="InterPro"/>
</dbReference>
<dbReference type="InterPro" id="IPR014284">
    <property type="entry name" value="RNA_pol_sigma-70_dom"/>
</dbReference>
<keyword evidence="4" id="KW-0804">Transcription</keyword>
<dbReference type="CDD" id="cd06171">
    <property type="entry name" value="Sigma70_r4"/>
    <property type="match status" value="1"/>
</dbReference>
<dbReference type="Gene3D" id="1.10.10.10">
    <property type="entry name" value="Winged helix-like DNA-binding domain superfamily/Winged helix DNA-binding domain"/>
    <property type="match status" value="1"/>
</dbReference>
<dbReference type="NCBIfam" id="TIGR02937">
    <property type="entry name" value="sigma70-ECF"/>
    <property type="match status" value="1"/>
</dbReference>
<feature type="domain" description="RNA polymerase sigma factor 70 region 4 type 2" evidence="6">
    <location>
        <begin position="156"/>
        <end position="206"/>
    </location>
</feature>
<evidence type="ECO:0000313" key="7">
    <source>
        <dbReference type="EMBL" id="QEE27647.1"/>
    </source>
</evidence>
<evidence type="ECO:0000259" key="5">
    <source>
        <dbReference type="Pfam" id="PF04542"/>
    </source>
</evidence>